<organism evidence="5 6">
    <name type="scientific">Tilletia indica</name>
    <dbReference type="NCBI Taxonomy" id="43049"/>
    <lineage>
        <taxon>Eukaryota</taxon>
        <taxon>Fungi</taxon>
        <taxon>Dikarya</taxon>
        <taxon>Basidiomycota</taxon>
        <taxon>Ustilaginomycotina</taxon>
        <taxon>Exobasidiomycetes</taxon>
        <taxon>Tilletiales</taxon>
        <taxon>Tilletiaceae</taxon>
        <taxon>Tilletia</taxon>
    </lineage>
</organism>
<dbReference type="PANTHER" id="PTHR35371:SF1">
    <property type="entry name" value="BLR7753 PROTEIN"/>
    <property type="match status" value="1"/>
</dbReference>
<evidence type="ECO:0000256" key="3">
    <source>
        <dbReference type="ARBA" id="ARBA00022989"/>
    </source>
</evidence>
<reference evidence="5" key="1">
    <citation type="submission" date="2016-04" db="EMBL/GenBank/DDBJ databases">
        <authorList>
            <person name="Nguyen H.D."/>
            <person name="Samba Siva P."/>
            <person name="Cullis J."/>
            <person name="Levesque C.A."/>
            <person name="Hambleton S."/>
        </authorList>
    </citation>
    <scope>NUCLEOTIDE SEQUENCE</scope>
    <source>
        <strain evidence="5">DAOMC 236416</strain>
    </source>
</reference>
<dbReference type="InterPro" id="IPR023352">
    <property type="entry name" value="MAPEG-like_dom_sf"/>
</dbReference>
<gene>
    <name evidence="5" type="ORF">A4X13_0g2816</name>
</gene>
<evidence type="ECO:0000313" key="6">
    <source>
        <dbReference type="Proteomes" id="UP000077521"/>
    </source>
</evidence>
<protein>
    <submittedName>
        <fullName evidence="5">Uncharacterized protein</fullName>
    </submittedName>
</protein>
<accession>A0A177TNF5</accession>
<comment type="caution">
    <text evidence="5">The sequence shown here is derived from an EMBL/GenBank/DDBJ whole genome shotgun (WGS) entry which is preliminary data.</text>
</comment>
<keyword evidence="4" id="KW-0472">Membrane</keyword>
<dbReference type="Proteomes" id="UP000077521">
    <property type="component" value="Unassembled WGS sequence"/>
</dbReference>
<evidence type="ECO:0000256" key="4">
    <source>
        <dbReference type="ARBA" id="ARBA00023136"/>
    </source>
</evidence>
<keyword evidence="3" id="KW-1133">Transmembrane helix</keyword>
<reference evidence="5" key="2">
    <citation type="journal article" date="2019" name="IMA Fungus">
        <title>Genome sequencing and comparison of five Tilletia species to identify candidate genes for the detection of regulated species infecting wheat.</title>
        <authorList>
            <person name="Nguyen H.D.T."/>
            <person name="Sultana T."/>
            <person name="Kesanakurti P."/>
            <person name="Hambleton S."/>
        </authorList>
    </citation>
    <scope>NUCLEOTIDE SEQUENCE</scope>
    <source>
        <strain evidence="5">DAOMC 236416</strain>
    </source>
</reference>
<evidence type="ECO:0000256" key="1">
    <source>
        <dbReference type="ARBA" id="ARBA00004370"/>
    </source>
</evidence>
<dbReference type="PANTHER" id="PTHR35371">
    <property type="entry name" value="INNER MEMBRANE PROTEIN"/>
    <property type="match status" value="1"/>
</dbReference>
<dbReference type="GO" id="GO:0016020">
    <property type="term" value="C:membrane"/>
    <property type="evidence" value="ECO:0007669"/>
    <property type="project" value="UniProtKB-SubCell"/>
</dbReference>
<evidence type="ECO:0000256" key="2">
    <source>
        <dbReference type="ARBA" id="ARBA00022692"/>
    </source>
</evidence>
<dbReference type="EMBL" id="LWDF02000142">
    <property type="protein sequence ID" value="KAE8256129.1"/>
    <property type="molecule type" value="Genomic_DNA"/>
</dbReference>
<keyword evidence="2" id="KW-0812">Transmembrane</keyword>
<dbReference type="AlphaFoldDB" id="A0A177TNF5"/>
<sequence length="165" mass="17912">MASQLLDLLQPGAPNLSLLAILGAMGLAALPHWYTIYLAETNRVNGGWSNVNPRAYVLQLATKVSAGGKLTPLEAKILRGQSAQANGFENAPLFGLVMLIGTYAKLPSHTLNRTAAFYLVCRAMFNYLYLTTTSKKNSYLRTVVFNAGVIALLRIIVLSTLQINN</sequence>
<dbReference type="Pfam" id="PF01124">
    <property type="entry name" value="MAPEG"/>
    <property type="match status" value="1"/>
</dbReference>
<dbReference type="SUPFAM" id="SSF161084">
    <property type="entry name" value="MAPEG domain-like"/>
    <property type="match status" value="1"/>
</dbReference>
<dbReference type="Gene3D" id="1.20.120.550">
    <property type="entry name" value="Membrane associated eicosanoid/glutathione metabolism-like domain"/>
    <property type="match status" value="1"/>
</dbReference>
<keyword evidence="6" id="KW-1185">Reference proteome</keyword>
<comment type="subcellular location">
    <subcellularLocation>
        <location evidence="1">Membrane</location>
    </subcellularLocation>
</comment>
<name>A0A177TNF5_9BASI</name>
<dbReference type="InterPro" id="IPR001129">
    <property type="entry name" value="Membr-assoc_MAPEG"/>
</dbReference>
<evidence type="ECO:0000313" key="5">
    <source>
        <dbReference type="EMBL" id="KAE8256129.1"/>
    </source>
</evidence>
<proteinExistence type="predicted"/>